<name>A0A8K0S383_9HYPO</name>
<comment type="caution">
    <text evidence="1">The sequence shown here is derived from an EMBL/GenBank/DDBJ whole genome shotgun (WGS) entry which is preliminary data.</text>
</comment>
<dbReference type="AlphaFoldDB" id="A0A8K0S383"/>
<evidence type="ECO:0000313" key="2">
    <source>
        <dbReference type="Proteomes" id="UP000813427"/>
    </source>
</evidence>
<keyword evidence="2" id="KW-1185">Reference proteome</keyword>
<proteinExistence type="predicted"/>
<dbReference type="Proteomes" id="UP000813427">
    <property type="component" value="Unassembled WGS sequence"/>
</dbReference>
<accession>A0A8K0S383</accession>
<reference evidence="1" key="1">
    <citation type="journal article" date="2021" name="Nat. Commun.">
        <title>Genetic determinants of endophytism in the Arabidopsis root mycobiome.</title>
        <authorList>
            <person name="Mesny F."/>
            <person name="Miyauchi S."/>
            <person name="Thiergart T."/>
            <person name="Pickel B."/>
            <person name="Atanasova L."/>
            <person name="Karlsson M."/>
            <person name="Huettel B."/>
            <person name="Barry K.W."/>
            <person name="Haridas S."/>
            <person name="Chen C."/>
            <person name="Bauer D."/>
            <person name="Andreopoulos W."/>
            <person name="Pangilinan J."/>
            <person name="LaButti K."/>
            <person name="Riley R."/>
            <person name="Lipzen A."/>
            <person name="Clum A."/>
            <person name="Drula E."/>
            <person name="Henrissat B."/>
            <person name="Kohler A."/>
            <person name="Grigoriev I.V."/>
            <person name="Martin F.M."/>
            <person name="Hacquard S."/>
        </authorList>
    </citation>
    <scope>NUCLEOTIDE SEQUENCE</scope>
    <source>
        <strain evidence="1">MPI-SDFR-AT-0068</strain>
    </source>
</reference>
<organism evidence="1 2">
    <name type="scientific">Fusarium tricinctum</name>
    <dbReference type="NCBI Taxonomy" id="61284"/>
    <lineage>
        <taxon>Eukaryota</taxon>
        <taxon>Fungi</taxon>
        <taxon>Dikarya</taxon>
        <taxon>Ascomycota</taxon>
        <taxon>Pezizomycotina</taxon>
        <taxon>Sordariomycetes</taxon>
        <taxon>Hypocreomycetidae</taxon>
        <taxon>Hypocreales</taxon>
        <taxon>Nectriaceae</taxon>
        <taxon>Fusarium</taxon>
        <taxon>Fusarium tricinctum species complex</taxon>
    </lineage>
</organism>
<protein>
    <submittedName>
        <fullName evidence="1">Uncharacterized protein</fullName>
    </submittedName>
</protein>
<gene>
    <name evidence="1" type="ORF">BKA59DRAFT_155418</name>
</gene>
<evidence type="ECO:0000313" key="1">
    <source>
        <dbReference type="EMBL" id="KAH7252290.1"/>
    </source>
</evidence>
<sequence>MGRDYSRPKSKSGRKVCCAFPSYQTLPLLTCTAVGLQLTLLFLVDPCAFQHRFSPTIRLVKFSGLITPSRRRADFETSLSSPTTWTPVRYQALRVNTEPMRDEKWLAEVSQAAARRKNRAILWAAPCGSHPLSHTLAGYVSAGLLRGLYYVRTVIVTVTLTVPGLLP</sequence>
<dbReference type="EMBL" id="JAGPXF010000003">
    <property type="protein sequence ID" value="KAH7252290.1"/>
    <property type="molecule type" value="Genomic_DNA"/>
</dbReference>